<protein>
    <recommendedName>
        <fullName evidence="7">RRM domain-containing protein</fullName>
    </recommendedName>
</protein>
<dbReference type="PANTHER" id="PTHR13952">
    <property type="entry name" value="U1 SMALL NUCLEAR RIBONUCLEOPROTEIN 70 KD"/>
    <property type="match status" value="1"/>
</dbReference>
<keyword evidence="4" id="KW-0687">Ribonucleoprotein</keyword>
<dbReference type="Proteomes" id="UP000317494">
    <property type="component" value="Unassembled WGS sequence"/>
</dbReference>
<evidence type="ECO:0000256" key="1">
    <source>
        <dbReference type="ARBA" id="ARBA00004123"/>
    </source>
</evidence>
<dbReference type="InterPro" id="IPR022023">
    <property type="entry name" value="U1snRNP70_N"/>
</dbReference>
<evidence type="ECO:0000259" key="7">
    <source>
        <dbReference type="PROSITE" id="PS50102"/>
    </source>
</evidence>
<feature type="compositionally biased region" description="Basic and acidic residues" evidence="6">
    <location>
        <begin position="224"/>
        <end position="261"/>
    </location>
</feature>
<sequence length="382" mass="43669">MTSHPQFPAHLAKLFHPRPLLAPATPLDKAWEKRSRPSITAVAQFLARSKDHDQDYKHSETAQQKKEKKNKEKAELAAESVKVGLAKWNPMNDPNIQSDPYKTIIVTRLDYKASERDVGAVFEDYGPIHSIHVIRDQKTNKSRGYAFVEFKNEKDAQAAVKYADGIKVLDRRVLVDVERGRAGNNFRPRRLGGGLGGTRIGPKYENYIGKSKDDPLVAPTRPLGGRDFDRDRRDDRRDFDRRDDRRRDDRNLPPPRRDFDRGPPPPPAAREGDNRPSRDWERPRNDARAGNDGRAGDDRRGGGFDDRRDRDRGGFRDRDRRDAERKRSRSPRRDRKTSPEWARSKCSKSRAFGGKSLAFIMKASPSLVCSFLGNVALLRPLM</sequence>
<dbReference type="GO" id="GO:0000398">
    <property type="term" value="P:mRNA splicing, via spliceosome"/>
    <property type="evidence" value="ECO:0007669"/>
    <property type="project" value="TreeGrafter"/>
</dbReference>
<dbReference type="PANTHER" id="PTHR13952:SF5">
    <property type="entry name" value="U1 SMALL NUCLEAR RIBONUCLEOPROTEIN 70 KDA"/>
    <property type="match status" value="1"/>
</dbReference>
<evidence type="ECO:0000256" key="5">
    <source>
        <dbReference type="PROSITE-ProRule" id="PRU00176"/>
    </source>
</evidence>
<comment type="subcellular location">
    <subcellularLocation>
        <location evidence="1">Nucleus</location>
    </subcellularLocation>
</comment>
<feature type="region of interest" description="Disordered" evidence="6">
    <location>
        <begin position="183"/>
        <end position="347"/>
    </location>
</feature>
<dbReference type="SUPFAM" id="SSF54928">
    <property type="entry name" value="RNA-binding domain, RBD"/>
    <property type="match status" value="1"/>
</dbReference>
<dbReference type="STRING" id="286115.A0A507D021"/>
<name>A0A507D021_9FUNG</name>
<dbReference type="GO" id="GO:0071011">
    <property type="term" value="C:precatalytic spliceosome"/>
    <property type="evidence" value="ECO:0007669"/>
    <property type="project" value="TreeGrafter"/>
</dbReference>
<accession>A0A507D021</accession>
<evidence type="ECO:0000313" key="8">
    <source>
        <dbReference type="EMBL" id="TPX44638.1"/>
    </source>
</evidence>
<dbReference type="Pfam" id="PF00076">
    <property type="entry name" value="RRM_1"/>
    <property type="match status" value="1"/>
</dbReference>
<feature type="compositionally biased region" description="Basic residues" evidence="6">
    <location>
        <begin position="326"/>
        <end position="335"/>
    </location>
</feature>
<evidence type="ECO:0000256" key="2">
    <source>
        <dbReference type="ARBA" id="ARBA00022884"/>
    </source>
</evidence>
<evidence type="ECO:0000256" key="3">
    <source>
        <dbReference type="ARBA" id="ARBA00023242"/>
    </source>
</evidence>
<dbReference type="InterPro" id="IPR000504">
    <property type="entry name" value="RRM_dom"/>
</dbReference>
<dbReference type="GO" id="GO:0030619">
    <property type="term" value="F:U1 snRNA binding"/>
    <property type="evidence" value="ECO:0007669"/>
    <property type="project" value="TreeGrafter"/>
</dbReference>
<feature type="domain" description="RRM" evidence="7">
    <location>
        <begin position="102"/>
        <end position="180"/>
    </location>
</feature>
<dbReference type="VEuPathDB" id="FungiDB:SeMB42_g04253"/>
<dbReference type="GO" id="GO:0003729">
    <property type="term" value="F:mRNA binding"/>
    <property type="evidence" value="ECO:0007669"/>
    <property type="project" value="TreeGrafter"/>
</dbReference>
<dbReference type="GO" id="GO:0005685">
    <property type="term" value="C:U1 snRNP"/>
    <property type="evidence" value="ECO:0007669"/>
    <property type="project" value="TreeGrafter"/>
</dbReference>
<dbReference type="PROSITE" id="PS50102">
    <property type="entry name" value="RRM"/>
    <property type="match status" value="1"/>
</dbReference>
<dbReference type="FunFam" id="3.30.70.330:FF:000132">
    <property type="entry name" value="Small nuclear ribonucleoprotein U11/U12 subunit 35"/>
    <property type="match status" value="1"/>
</dbReference>
<evidence type="ECO:0000313" key="9">
    <source>
        <dbReference type="Proteomes" id="UP000317494"/>
    </source>
</evidence>
<organism evidence="8 9">
    <name type="scientific">Synchytrium endobioticum</name>
    <dbReference type="NCBI Taxonomy" id="286115"/>
    <lineage>
        <taxon>Eukaryota</taxon>
        <taxon>Fungi</taxon>
        <taxon>Fungi incertae sedis</taxon>
        <taxon>Chytridiomycota</taxon>
        <taxon>Chytridiomycota incertae sedis</taxon>
        <taxon>Chytridiomycetes</taxon>
        <taxon>Synchytriales</taxon>
        <taxon>Synchytriaceae</taxon>
        <taxon>Synchytrium</taxon>
    </lineage>
</organism>
<dbReference type="Gene3D" id="3.30.70.330">
    <property type="match status" value="1"/>
</dbReference>
<feature type="region of interest" description="Disordered" evidence="6">
    <location>
        <begin position="49"/>
        <end position="72"/>
    </location>
</feature>
<keyword evidence="2 5" id="KW-0694">RNA-binding</keyword>
<dbReference type="InterPro" id="IPR035979">
    <property type="entry name" value="RBD_domain_sf"/>
</dbReference>
<reference evidence="8 9" key="1">
    <citation type="journal article" date="2019" name="Sci. Rep.">
        <title>Comparative genomics of chytrid fungi reveal insights into the obligate biotrophic and pathogenic lifestyle of Synchytrium endobioticum.</title>
        <authorList>
            <person name="van de Vossenberg B.T.L.H."/>
            <person name="Warris S."/>
            <person name="Nguyen H.D.T."/>
            <person name="van Gent-Pelzer M.P.E."/>
            <person name="Joly D.L."/>
            <person name="van de Geest H.C."/>
            <person name="Bonants P.J.M."/>
            <person name="Smith D.S."/>
            <person name="Levesque C.A."/>
            <person name="van der Lee T.A.J."/>
        </authorList>
    </citation>
    <scope>NUCLEOTIDE SEQUENCE [LARGE SCALE GENOMIC DNA]</scope>
    <source>
        <strain evidence="8 9">MB42</strain>
    </source>
</reference>
<keyword evidence="9" id="KW-1185">Reference proteome</keyword>
<evidence type="ECO:0000256" key="6">
    <source>
        <dbReference type="SAM" id="MobiDB-lite"/>
    </source>
</evidence>
<feature type="compositionally biased region" description="Basic and acidic residues" evidence="6">
    <location>
        <begin position="270"/>
        <end position="325"/>
    </location>
</feature>
<dbReference type="Pfam" id="PF12220">
    <property type="entry name" value="U1snRNP70_N"/>
    <property type="match status" value="1"/>
</dbReference>
<dbReference type="GO" id="GO:0071004">
    <property type="term" value="C:U2-type prespliceosome"/>
    <property type="evidence" value="ECO:0007669"/>
    <property type="project" value="TreeGrafter"/>
</dbReference>
<dbReference type="EMBL" id="QEAN01000168">
    <property type="protein sequence ID" value="TPX44638.1"/>
    <property type="molecule type" value="Genomic_DNA"/>
</dbReference>
<dbReference type="InterPro" id="IPR012677">
    <property type="entry name" value="Nucleotide-bd_a/b_plait_sf"/>
</dbReference>
<dbReference type="SMART" id="SM00360">
    <property type="entry name" value="RRM"/>
    <property type="match status" value="1"/>
</dbReference>
<gene>
    <name evidence="8" type="ORF">SeMB42_g04253</name>
</gene>
<proteinExistence type="predicted"/>
<comment type="caution">
    <text evidence="8">The sequence shown here is derived from an EMBL/GenBank/DDBJ whole genome shotgun (WGS) entry which is preliminary data.</text>
</comment>
<evidence type="ECO:0000256" key="4">
    <source>
        <dbReference type="ARBA" id="ARBA00023274"/>
    </source>
</evidence>
<dbReference type="AlphaFoldDB" id="A0A507D021"/>
<dbReference type="InterPro" id="IPR051183">
    <property type="entry name" value="U1_U11-U12_snRNP_70-35kDa"/>
</dbReference>
<keyword evidence="3" id="KW-0539">Nucleus</keyword>